<keyword evidence="1" id="KW-0472">Membrane</keyword>
<feature type="transmembrane region" description="Helical" evidence="1">
    <location>
        <begin position="106"/>
        <end position="124"/>
    </location>
</feature>
<name>A0ABR4C086_9HELO</name>
<feature type="transmembrane region" description="Helical" evidence="1">
    <location>
        <begin position="130"/>
        <end position="151"/>
    </location>
</feature>
<dbReference type="Proteomes" id="UP001595075">
    <property type="component" value="Unassembled WGS sequence"/>
</dbReference>
<evidence type="ECO:0000313" key="3">
    <source>
        <dbReference type="Proteomes" id="UP001595075"/>
    </source>
</evidence>
<comment type="caution">
    <text evidence="2">The sequence shown here is derived from an EMBL/GenBank/DDBJ whole genome shotgun (WGS) entry which is preliminary data.</text>
</comment>
<evidence type="ECO:0000313" key="2">
    <source>
        <dbReference type="EMBL" id="KAL2063087.1"/>
    </source>
</evidence>
<keyword evidence="1" id="KW-0812">Transmembrane</keyword>
<dbReference type="EMBL" id="JAZHXI010000016">
    <property type="protein sequence ID" value="KAL2063087.1"/>
    <property type="molecule type" value="Genomic_DNA"/>
</dbReference>
<sequence>MAFYTPISPPTPRIIVTEHEDNINTAIHVPWNRNFLAAIWISQFFFLLLGMAVMPYEIYEIISFQTIFIGIISLGNIILVATPLLEAHYYATGNLTPQYLLKLQRYKAKWVAGSLVVLVFIQGLNSYKSAWGVLWVVLADALYLAPFAAGFHYAKEMIKETDGSKVAGGDVENGAVRL</sequence>
<protein>
    <submittedName>
        <fullName evidence="2">Uncharacterized protein</fullName>
    </submittedName>
</protein>
<accession>A0ABR4C086</accession>
<feature type="transmembrane region" description="Helical" evidence="1">
    <location>
        <begin position="62"/>
        <end position="85"/>
    </location>
</feature>
<reference evidence="2 3" key="1">
    <citation type="journal article" date="2024" name="Commun. Biol.">
        <title>Comparative genomic analysis of thermophilic fungi reveals convergent evolutionary adaptations and gene losses.</title>
        <authorList>
            <person name="Steindorff A.S."/>
            <person name="Aguilar-Pontes M.V."/>
            <person name="Robinson A.J."/>
            <person name="Andreopoulos B."/>
            <person name="LaButti K."/>
            <person name="Kuo A."/>
            <person name="Mondo S."/>
            <person name="Riley R."/>
            <person name="Otillar R."/>
            <person name="Haridas S."/>
            <person name="Lipzen A."/>
            <person name="Grimwood J."/>
            <person name="Schmutz J."/>
            <person name="Clum A."/>
            <person name="Reid I.D."/>
            <person name="Moisan M.C."/>
            <person name="Butler G."/>
            <person name="Nguyen T.T.M."/>
            <person name="Dewar K."/>
            <person name="Conant G."/>
            <person name="Drula E."/>
            <person name="Henrissat B."/>
            <person name="Hansel C."/>
            <person name="Singer S."/>
            <person name="Hutchinson M.I."/>
            <person name="de Vries R.P."/>
            <person name="Natvig D.O."/>
            <person name="Powell A.J."/>
            <person name="Tsang A."/>
            <person name="Grigoriev I.V."/>
        </authorList>
    </citation>
    <scope>NUCLEOTIDE SEQUENCE [LARGE SCALE GENOMIC DNA]</scope>
    <source>
        <strain evidence="2 3">CBS 494.80</strain>
    </source>
</reference>
<gene>
    <name evidence="2" type="ORF">VTL71DRAFT_6159</name>
</gene>
<feature type="transmembrane region" description="Helical" evidence="1">
    <location>
        <begin position="35"/>
        <end position="56"/>
    </location>
</feature>
<evidence type="ECO:0000256" key="1">
    <source>
        <dbReference type="SAM" id="Phobius"/>
    </source>
</evidence>
<keyword evidence="3" id="KW-1185">Reference proteome</keyword>
<organism evidence="2 3">
    <name type="scientific">Oculimacula yallundae</name>
    <dbReference type="NCBI Taxonomy" id="86028"/>
    <lineage>
        <taxon>Eukaryota</taxon>
        <taxon>Fungi</taxon>
        <taxon>Dikarya</taxon>
        <taxon>Ascomycota</taxon>
        <taxon>Pezizomycotina</taxon>
        <taxon>Leotiomycetes</taxon>
        <taxon>Helotiales</taxon>
        <taxon>Ploettnerulaceae</taxon>
        <taxon>Oculimacula</taxon>
    </lineage>
</organism>
<proteinExistence type="predicted"/>
<keyword evidence="1" id="KW-1133">Transmembrane helix</keyword>